<dbReference type="InterPro" id="IPR035965">
    <property type="entry name" value="PAS-like_dom_sf"/>
</dbReference>
<dbReference type="InterPro" id="IPR001633">
    <property type="entry name" value="EAL_dom"/>
</dbReference>
<feature type="transmembrane region" description="Helical" evidence="1">
    <location>
        <begin position="92"/>
        <end position="113"/>
    </location>
</feature>
<evidence type="ECO:0000259" key="2">
    <source>
        <dbReference type="PROSITE" id="PS50113"/>
    </source>
</evidence>
<evidence type="ECO:0000259" key="4">
    <source>
        <dbReference type="PROSITE" id="PS50887"/>
    </source>
</evidence>
<gene>
    <name evidence="5" type="ORF">Dace_2674</name>
</gene>
<comment type="caution">
    <text evidence="5">The sequence shown here is derived from an EMBL/GenBank/DDBJ whole genome shotgun (WGS) entry which is preliminary data.</text>
</comment>
<dbReference type="SUPFAM" id="SSF141868">
    <property type="entry name" value="EAL domain-like"/>
    <property type="match status" value="1"/>
</dbReference>
<dbReference type="InterPro" id="IPR000700">
    <property type="entry name" value="PAS-assoc_C"/>
</dbReference>
<dbReference type="SUPFAM" id="SSF55785">
    <property type="entry name" value="PYP-like sensor domain (PAS domain)"/>
    <property type="match status" value="1"/>
</dbReference>
<feature type="transmembrane region" description="Helical" evidence="1">
    <location>
        <begin position="65"/>
        <end position="85"/>
    </location>
</feature>
<name>Q1K260_DESA6</name>
<dbReference type="InterPro" id="IPR043128">
    <property type="entry name" value="Rev_trsase/Diguanyl_cyclase"/>
</dbReference>
<feature type="transmembrane region" description="Helical" evidence="1">
    <location>
        <begin position="32"/>
        <end position="53"/>
    </location>
</feature>
<reference evidence="5" key="1">
    <citation type="submission" date="2006-05" db="EMBL/GenBank/DDBJ databases">
        <title>Annotation of the draft genome assembly of Desulfuromonas acetoxidans DSM 684.</title>
        <authorList>
            <consortium name="US DOE Joint Genome Institute (JGI-ORNL)"/>
            <person name="Larimer F."/>
            <person name="Land M."/>
            <person name="Hauser L."/>
        </authorList>
    </citation>
    <scope>NUCLEOTIDE SEQUENCE [LARGE SCALE GENOMIC DNA]</scope>
    <source>
        <strain evidence="5">DSM 684</strain>
    </source>
</reference>
<dbReference type="SMART" id="SM00052">
    <property type="entry name" value="EAL"/>
    <property type="match status" value="1"/>
</dbReference>
<evidence type="ECO:0000313" key="6">
    <source>
        <dbReference type="Proteomes" id="UP000005695"/>
    </source>
</evidence>
<dbReference type="PROSITE" id="PS50113">
    <property type="entry name" value="PAC"/>
    <property type="match status" value="1"/>
</dbReference>
<keyword evidence="1" id="KW-0472">Membrane</keyword>
<dbReference type="PANTHER" id="PTHR44757:SF2">
    <property type="entry name" value="BIOFILM ARCHITECTURE MAINTENANCE PROTEIN MBAA"/>
    <property type="match status" value="1"/>
</dbReference>
<sequence length="774" mass="87153">MSIPTIPTSANPAGLPVSLQGRLERTHLITRVRWQLISAIVVFCLVAEIMLVWSQSTFDLSILQYALLLGTLSTLNLYNLIYHYYYLKIARFAFIDHLHILLDIFVVTVLIHFTGGGNSWLWPLYLVTTIEAAFLLENRRDVLGIGALNGLFYAWALIAGHYNLLPYIYQPLDGTPALSETFLLLLWLWVTLLNTAIAFICTFLTHALRRKTAEASTLARRLGNFLNHANDLIIQFRPDGTIDYANQASRSILNIDPDSNEINISSLIDPTDRPRWQRQVLLLENGTSFPATELLMRTNSDQQAIILDSNVTLLEENDGQWTLWGIFRDITARRQAEARLDQLTNFDQLTGLAHRSNFMERAEQVTLMAKRERKNTAFLIINIDRFKLINDALGSAIGDEVLKAVSQRLLNQVREVDVVGRLNGDEFVIMLVNVESADIVHNLAVKITQALTPMIAINSHELFLTTSTGIALYPQDGDTPEELLKQAEIALLSVKSTGRNGIQFFTDQIDLNQNSRLRLLNGLHLALQQQQFVLHYQPKVNIHTGQITSVEALIRWNHPEMGWVMPTEFIPLAEESGLIGIIGRWVLEEACRQCLIWQQQGLPPIRMAVNFSGHQLQQESLLKSITDVLKKTGLAAQWLEVEITETVIMQNPEVTINILQAIQKLGVHIAIDDFGTGYSSLAYLKRFPVNTLKIDRAFVRDIEQSDTDAAIVGAILKMGATLKLNIVAEGVETHGQRKFLEQHNCHEIQGFLYSPAVPPERIVEMVRQGENGTG</sequence>
<dbReference type="Pfam" id="PF00990">
    <property type="entry name" value="GGDEF"/>
    <property type="match status" value="1"/>
</dbReference>
<reference evidence="5" key="2">
    <citation type="submission" date="2006-05" db="EMBL/GenBank/DDBJ databases">
        <title>Sequencing of the draft genome and assembly of Desulfuromonas acetoxidans DSM 684.</title>
        <authorList>
            <consortium name="US DOE Joint Genome Institute (JGI-PGF)"/>
            <person name="Copeland A."/>
            <person name="Lucas S."/>
            <person name="Lapidus A."/>
            <person name="Barry K."/>
            <person name="Detter J.C."/>
            <person name="Glavina del Rio T."/>
            <person name="Hammon N."/>
            <person name="Israni S."/>
            <person name="Dalin E."/>
            <person name="Tice H."/>
            <person name="Bruce D."/>
            <person name="Pitluck S."/>
            <person name="Richardson P."/>
        </authorList>
    </citation>
    <scope>NUCLEOTIDE SEQUENCE [LARGE SCALE GENOMIC DNA]</scope>
    <source>
        <strain evidence="5">DSM 684</strain>
    </source>
</reference>
<dbReference type="Proteomes" id="UP000005695">
    <property type="component" value="Unassembled WGS sequence"/>
</dbReference>
<dbReference type="PANTHER" id="PTHR44757">
    <property type="entry name" value="DIGUANYLATE CYCLASE DGCP"/>
    <property type="match status" value="1"/>
</dbReference>
<dbReference type="InterPro" id="IPR029787">
    <property type="entry name" value="Nucleotide_cyclase"/>
</dbReference>
<dbReference type="PROSITE" id="PS50887">
    <property type="entry name" value="GGDEF"/>
    <property type="match status" value="1"/>
</dbReference>
<dbReference type="Gene3D" id="3.30.450.20">
    <property type="entry name" value="PAS domain"/>
    <property type="match status" value="1"/>
</dbReference>
<dbReference type="Gene3D" id="3.20.20.450">
    <property type="entry name" value="EAL domain"/>
    <property type="match status" value="1"/>
</dbReference>
<dbReference type="InterPro" id="IPR000014">
    <property type="entry name" value="PAS"/>
</dbReference>
<dbReference type="CDD" id="cd01948">
    <property type="entry name" value="EAL"/>
    <property type="match status" value="1"/>
</dbReference>
<dbReference type="CDD" id="cd01949">
    <property type="entry name" value="GGDEF"/>
    <property type="match status" value="1"/>
</dbReference>
<dbReference type="Pfam" id="PF00563">
    <property type="entry name" value="EAL"/>
    <property type="match status" value="1"/>
</dbReference>
<dbReference type="CDD" id="cd00130">
    <property type="entry name" value="PAS"/>
    <property type="match status" value="1"/>
</dbReference>
<keyword evidence="1" id="KW-1133">Transmembrane helix</keyword>
<dbReference type="RefSeq" id="WP_005998581.1">
    <property type="nucleotide sequence ID" value="NZ_AAEW02000004.1"/>
</dbReference>
<dbReference type="NCBIfam" id="TIGR00254">
    <property type="entry name" value="GGDEF"/>
    <property type="match status" value="1"/>
</dbReference>
<feature type="domain" description="PAC" evidence="2">
    <location>
        <begin position="290"/>
        <end position="342"/>
    </location>
</feature>
<dbReference type="InterPro" id="IPR035919">
    <property type="entry name" value="EAL_sf"/>
</dbReference>
<accession>Q1K260</accession>
<dbReference type="OrthoDB" id="9777298at2"/>
<dbReference type="PROSITE" id="PS50883">
    <property type="entry name" value="EAL"/>
    <property type="match status" value="1"/>
</dbReference>
<feature type="domain" description="GGDEF" evidence="4">
    <location>
        <begin position="374"/>
        <end position="507"/>
    </location>
</feature>
<dbReference type="InterPro" id="IPR052155">
    <property type="entry name" value="Biofilm_reg_signaling"/>
</dbReference>
<dbReference type="FunFam" id="3.20.20.450:FF:000001">
    <property type="entry name" value="Cyclic di-GMP phosphodiesterase yahA"/>
    <property type="match status" value="1"/>
</dbReference>
<dbReference type="SMART" id="SM00091">
    <property type="entry name" value="PAS"/>
    <property type="match status" value="1"/>
</dbReference>
<protein>
    <submittedName>
        <fullName evidence="5">Diguanylate cyclase/phosphodiesterase with PAS/PAC sensor(S)</fullName>
    </submittedName>
</protein>
<keyword evidence="6" id="KW-1185">Reference proteome</keyword>
<evidence type="ECO:0000259" key="3">
    <source>
        <dbReference type="PROSITE" id="PS50883"/>
    </source>
</evidence>
<dbReference type="InterPro" id="IPR000160">
    <property type="entry name" value="GGDEF_dom"/>
</dbReference>
<feature type="domain" description="EAL" evidence="3">
    <location>
        <begin position="516"/>
        <end position="770"/>
    </location>
</feature>
<dbReference type="AlphaFoldDB" id="Q1K260"/>
<evidence type="ECO:0000256" key="1">
    <source>
        <dbReference type="SAM" id="Phobius"/>
    </source>
</evidence>
<keyword evidence="1" id="KW-0812">Transmembrane</keyword>
<dbReference type="EMBL" id="AAEW02000004">
    <property type="protein sequence ID" value="EAT16579.1"/>
    <property type="molecule type" value="Genomic_DNA"/>
</dbReference>
<organism evidence="5 6">
    <name type="scientific">Desulfuromonas acetoxidans (strain DSM 684 / 11070)</name>
    <dbReference type="NCBI Taxonomy" id="281689"/>
    <lineage>
        <taxon>Bacteria</taxon>
        <taxon>Pseudomonadati</taxon>
        <taxon>Thermodesulfobacteriota</taxon>
        <taxon>Desulfuromonadia</taxon>
        <taxon>Desulfuromonadales</taxon>
        <taxon>Desulfuromonadaceae</taxon>
        <taxon>Desulfuromonas</taxon>
    </lineage>
</organism>
<feature type="transmembrane region" description="Helical" evidence="1">
    <location>
        <begin position="143"/>
        <end position="162"/>
    </location>
</feature>
<proteinExistence type="predicted"/>
<evidence type="ECO:0000313" key="5">
    <source>
        <dbReference type="EMBL" id="EAT16579.1"/>
    </source>
</evidence>
<dbReference type="SMART" id="SM00267">
    <property type="entry name" value="GGDEF"/>
    <property type="match status" value="1"/>
</dbReference>
<feature type="transmembrane region" description="Helical" evidence="1">
    <location>
        <begin position="182"/>
        <end position="204"/>
    </location>
</feature>
<dbReference type="Gene3D" id="3.30.70.270">
    <property type="match status" value="1"/>
</dbReference>
<dbReference type="SUPFAM" id="SSF55073">
    <property type="entry name" value="Nucleotide cyclase"/>
    <property type="match status" value="1"/>
</dbReference>